<dbReference type="InterPro" id="IPR008969">
    <property type="entry name" value="CarboxyPept-like_regulatory"/>
</dbReference>
<name>A0ABY3YK00_9FLAO</name>
<organism evidence="1 2">
    <name type="scientific">Zhouia spongiae</name>
    <dbReference type="NCBI Taxonomy" id="2202721"/>
    <lineage>
        <taxon>Bacteria</taxon>
        <taxon>Pseudomonadati</taxon>
        <taxon>Bacteroidota</taxon>
        <taxon>Flavobacteriia</taxon>
        <taxon>Flavobacteriales</taxon>
        <taxon>Flavobacteriaceae</taxon>
        <taxon>Zhouia</taxon>
    </lineage>
</organism>
<dbReference type="Proteomes" id="UP000829476">
    <property type="component" value="Chromosome"/>
</dbReference>
<reference evidence="1 2" key="1">
    <citation type="journal article" date="2018" name="Int. J. Syst. Evol. Microbiol.">
        <title>Zhouia spongiae sp. nov., isolated from a marine sponge.</title>
        <authorList>
            <person name="Zhuang L."/>
            <person name="Lin B."/>
            <person name="Qin F."/>
            <person name="Luo L."/>
        </authorList>
    </citation>
    <scope>NUCLEOTIDE SEQUENCE [LARGE SCALE GENOMIC DNA]</scope>
    <source>
        <strain evidence="1 2">HN-Y44</strain>
    </source>
</reference>
<gene>
    <name evidence="1" type="ORF">MQE36_13915</name>
</gene>
<accession>A0ABY3YK00</accession>
<dbReference type="RefSeq" id="WP_242936583.1">
    <property type="nucleotide sequence ID" value="NZ_CP094326.1"/>
</dbReference>
<evidence type="ECO:0000313" key="2">
    <source>
        <dbReference type="Proteomes" id="UP000829476"/>
    </source>
</evidence>
<evidence type="ECO:0000313" key="1">
    <source>
        <dbReference type="EMBL" id="UNY98176.1"/>
    </source>
</evidence>
<protein>
    <submittedName>
        <fullName evidence="1">DUF5686 and carboxypeptidase regulatory-like domain-containing protein</fullName>
    </submittedName>
</protein>
<keyword evidence="2" id="KW-1185">Reference proteome</keyword>
<sequence length="508" mass="59207">MKSFYHLSFIFFIGHFTFAQQTVTGKVIDSLNRKPVPFATISVNKETGIISSESGQFTFYLPDSTKAHDSLYISCLGYQEKAMLLRDFNDSIIALKPKDIELDEIVLLNKDYTIDEIITRVKDSLEKNYDHNFLKQKLFVRSSYYTDIERKEAKLTKSSIPEFNQRFVDSLVNAVPSHSSHHSEVLGEFYGKIADENFQAKLDIIKASRLYDKNNEMSVKAITEKLQGIVKKRVKRDSYFKIKSGLIGTKTEIDSSFFGDGDNQQLKDAQAALEEQQKREKDRKERFLQFRKQAITRLQHKSFIFEGADLNFIHKDRKYEFQLENLTTLHDYTVYKVSFIPKYSADYKGTIYINADDFAVIRVDYENVKPLRRFSLLGVSLNQYLHKGTLLYEKNSRNKYILKYAEETEGQRVGFKRPVKIIEKNKHVKGRRKQNEIASDLNFVVRNTDKTEMIVFENTPIEEALFNNFKEKPDAVPQYLSKYDPAFWKGYNIIEPNEAIKKFKSTAD</sequence>
<dbReference type="EMBL" id="CP094326">
    <property type="protein sequence ID" value="UNY98176.1"/>
    <property type="molecule type" value="Genomic_DNA"/>
</dbReference>
<proteinExistence type="predicted"/>
<dbReference type="SUPFAM" id="SSF49464">
    <property type="entry name" value="Carboxypeptidase regulatory domain-like"/>
    <property type="match status" value="1"/>
</dbReference>
<dbReference type="Pfam" id="PF13715">
    <property type="entry name" value="CarbopepD_reg_2"/>
    <property type="match status" value="1"/>
</dbReference>